<evidence type="ECO:0000256" key="2">
    <source>
        <dbReference type="SAM" id="Phobius"/>
    </source>
</evidence>
<reference evidence="4" key="1">
    <citation type="submission" date="2013-07" db="EMBL/GenBank/DDBJ databases">
        <authorList>
            <person name="Geib S."/>
        </authorList>
    </citation>
    <scope>NUCLEOTIDE SEQUENCE</scope>
</reference>
<dbReference type="OrthoDB" id="10066407at2759"/>
<feature type="transmembrane region" description="Helical" evidence="2">
    <location>
        <begin position="265"/>
        <end position="293"/>
    </location>
</feature>
<evidence type="ECO:0000256" key="1">
    <source>
        <dbReference type="SAM" id="MobiDB-lite"/>
    </source>
</evidence>
<protein>
    <submittedName>
        <fullName evidence="3">(Mediterranean fruit fly) hypothetical protein</fullName>
    </submittedName>
    <submittedName>
        <fullName evidence="4">Transmembrane protein 169</fullName>
    </submittedName>
</protein>
<evidence type="ECO:0000313" key="5">
    <source>
        <dbReference type="Proteomes" id="UP000606786"/>
    </source>
</evidence>
<dbReference type="InterPro" id="IPR029386">
    <property type="entry name" value="TMEM169"/>
</dbReference>
<dbReference type="Pfam" id="PF15052">
    <property type="entry name" value="TMEM169"/>
    <property type="match status" value="1"/>
</dbReference>
<feature type="compositionally biased region" description="Polar residues" evidence="1">
    <location>
        <begin position="125"/>
        <end position="136"/>
    </location>
</feature>
<keyword evidence="5" id="KW-1185">Reference proteome</keyword>
<organism evidence="4">
    <name type="scientific">Ceratitis capitata</name>
    <name type="common">Mediterranean fruit fly</name>
    <name type="synonym">Tephritis capitata</name>
    <dbReference type="NCBI Taxonomy" id="7213"/>
    <lineage>
        <taxon>Eukaryota</taxon>
        <taxon>Metazoa</taxon>
        <taxon>Ecdysozoa</taxon>
        <taxon>Arthropoda</taxon>
        <taxon>Hexapoda</taxon>
        <taxon>Insecta</taxon>
        <taxon>Pterygota</taxon>
        <taxon>Neoptera</taxon>
        <taxon>Endopterygota</taxon>
        <taxon>Diptera</taxon>
        <taxon>Brachycera</taxon>
        <taxon>Muscomorpha</taxon>
        <taxon>Tephritoidea</taxon>
        <taxon>Tephritidae</taxon>
        <taxon>Ceratitis</taxon>
        <taxon>Ceratitis</taxon>
    </lineage>
</organism>
<reference evidence="4" key="2">
    <citation type="journal article" date="2014" name="BMC Genomics">
        <title>A genomic perspective to assessing quality of mass-reared SIT flies used in Mediterranean fruit fly (Ceratitis capitata) eradication in California.</title>
        <authorList>
            <person name="Calla B."/>
            <person name="Hall B."/>
            <person name="Hou S."/>
            <person name="Geib S.M."/>
        </authorList>
    </citation>
    <scope>NUCLEOTIDE SEQUENCE</scope>
</reference>
<dbReference type="AlphaFoldDB" id="W8C756"/>
<reference evidence="3" key="3">
    <citation type="submission" date="2020-11" db="EMBL/GenBank/DDBJ databases">
        <authorList>
            <person name="Whitehead M."/>
        </authorList>
    </citation>
    <scope>NUCLEOTIDE SEQUENCE</scope>
    <source>
        <strain evidence="3">EGII</strain>
    </source>
</reference>
<dbReference type="PANTHER" id="PTHR31777">
    <property type="entry name" value="TRANSMEMBRANE PROTEIN 169"/>
    <property type="match status" value="1"/>
</dbReference>
<keyword evidence="2" id="KW-0472">Membrane</keyword>
<sequence length="401" mass="44811">MVSKSAVSGEERPVFIPPRKRQTSKKVNGAQNYVDHIVNVQNRQKLSPSNPALDEDLLKTSLILKNKQPLPQIPGAKCNGDTADAQLAPHKSSPSVDNIYEDDNELHNFESVSQGTKSTNRHESTTVTPSSYSESSLDAKSHDCLSNRSSSKKRVNIRTDPSHVRSQRESPEIANYEDLESGETSVLNIDMNSLDRYNTRKSMDSNYLTMTGTIKRGRKKGQSLDLQINISREELEQINALAAATQVNKKQNLCCTCTPKTGLHILLLSLVCLPFVTLISGVYSFYIGTLTWYNMFNYFNEEKSCVHKFFMSPILILAYPVGILVCTIGLGLYAGIVQLSLQLNSWLNEIADIEKGFYGWLCSFLHLSDCSPYEVVILMDIQQPPEVPRVHVNTSTEELSL</sequence>
<dbReference type="PANTHER" id="PTHR31777:SF0">
    <property type="entry name" value="TRANSMEMBRANE PROTEIN 169"/>
    <property type="match status" value="1"/>
</dbReference>
<feature type="compositionally biased region" description="Basic and acidic residues" evidence="1">
    <location>
        <begin position="160"/>
        <end position="171"/>
    </location>
</feature>
<dbReference type="GeneID" id="101450575"/>
<proteinExistence type="evidence at transcript level"/>
<gene>
    <name evidence="4" type="primary">TM169</name>
    <name evidence="3" type="ORF">CCAP1982_LOCUS4797</name>
</gene>
<evidence type="ECO:0000313" key="4">
    <source>
        <dbReference type="EMBL" id="JAC02732.1"/>
    </source>
</evidence>
<evidence type="ECO:0000313" key="3">
    <source>
        <dbReference type="EMBL" id="CAD6996097.1"/>
    </source>
</evidence>
<dbReference type="KEGG" id="ccat:101450575"/>
<dbReference type="EMBL" id="GAMC01003824">
    <property type="protein sequence ID" value="JAC02732.1"/>
    <property type="molecule type" value="mRNA"/>
</dbReference>
<dbReference type="EMBL" id="CAJHJT010000001">
    <property type="protein sequence ID" value="CAD6996097.1"/>
    <property type="molecule type" value="Genomic_DNA"/>
</dbReference>
<feature type="region of interest" description="Disordered" evidence="1">
    <location>
        <begin position="69"/>
        <end position="171"/>
    </location>
</feature>
<feature type="transmembrane region" description="Helical" evidence="2">
    <location>
        <begin position="314"/>
        <end position="336"/>
    </location>
</feature>
<accession>W8C756</accession>
<keyword evidence="2" id="KW-1133">Transmembrane helix</keyword>
<keyword evidence="2 4" id="KW-0812">Transmembrane</keyword>
<feature type="region of interest" description="Disordered" evidence="1">
    <location>
        <begin position="1"/>
        <end position="27"/>
    </location>
</feature>
<dbReference type="Proteomes" id="UP000606786">
    <property type="component" value="Unassembled WGS sequence"/>
</dbReference>
<name>W8C756_CERCA</name>